<dbReference type="OrthoDB" id="15356at2759"/>
<protein>
    <recommendedName>
        <fullName evidence="11">Yos1-like protein</fullName>
    </recommendedName>
</protein>
<evidence type="ECO:0000256" key="4">
    <source>
        <dbReference type="ARBA" id="ARBA00022927"/>
    </source>
</evidence>
<keyword evidence="10" id="KW-1185">Reference proteome</keyword>
<dbReference type="InParanoid" id="C7YK99"/>
<dbReference type="PANTHER" id="PTHR15858">
    <property type="entry name" value="IMMEDIATE EARLY RESPONSE 3-INTERACTING PROTEIN 1"/>
    <property type="match status" value="1"/>
</dbReference>
<sequence>MRKGQAWATIGRSPPQGVVGSAQLIPRSLSPRLEFKPPWQWHPGTQAPQVSAPTTSTASAPSSAAHNVVLWKLPLRLDSIALLVTSWRIRTDLSQSASSSSTPSQSFLKIDSSLENFLVNLSPASYDPAFGSGADASIKAKIIHLIASVRTIMRMPLIFVNSVIILYELVLG</sequence>
<gene>
    <name evidence="9" type="ORF">NECHADRAFT_74534</name>
</gene>
<keyword evidence="6" id="KW-0472">Membrane</keyword>
<dbReference type="InterPro" id="IPR013880">
    <property type="entry name" value="Yos1"/>
</dbReference>
<evidence type="ECO:0000256" key="6">
    <source>
        <dbReference type="ARBA" id="ARBA00023136"/>
    </source>
</evidence>
<keyword evidence="2" id="KW-0813">Transport</keyword>
<dbReference type="RefSeq" id="XP_003053417.1">
    <property type="nucleotide sequence ID" value="XM_003053371.1"/>
</dbReference>
<keyword evidence="4" id="KW-0653">Protein transport</keyword>
<dbReference type="GO" id="GO:0030134">
    <property type="term" value="C:COPII-coated ER to Golgi transport vesicle"/>
    <property type="evidence" value="ECO:0007669"/>
    <property type="project" value="TreeGrafter"/>
</dbReference>
<dbReference type="GO" id="GO:0005789">
    <property type="term" value="C:endoplasmic reticulum membrane"/>
    <property type="evidence" value="ECO:0007669"/>
    <property type="project" value="TreeGrafter"/>
</dbReference>
<dbReference type="STRING" id="660122.C7YK99"/>
<keyword evidence="3" id="KW-0812">Transmembrane</keyword>
<evidence type="ECO:0000256" key="5">
    <source>
        <dbReference type="ARBA" id="ARBA00022989"/>
    </source>
</evidence>
<evidence type="ECO:0008006" key="11">
    <source>
        <dbReference type="Google" id="ProtNLM"/>
    </source>
</evidence>
<comment type="similarity">
    <text evidence="7">Belongs to the YOS1 family.</text>
</comment>
<evidence type="ECO:0000256" key="1">
    <source>
        <dbReference type="ARBA" id="ARBA00004370"/>
    </source>
</evidence>
<accession>C7YK99</accession>
<evidence type="ECO:0000256" key="7">
    <source>
        <dbReference type="ARBA" id="ARBA00024203"/>
    </source>
</evidence>
<dbReference type="VEuPathDB" id="FungiDB:NECHADRAFT_74534"/>
<evidence type="ECO:0000313" key="10">
    <source>
        <dbReference type="Proteomes" id="UP000005206"/>
    </source>
</evidence>
<evidence type="ECO:0000256" key="8">
    <source>
        <dbReference type="SAM" id="MobiDB-lite"/>
    </source>
</evidence>
<dbReference type="Pfam" id="PF08571">
    <property type="entry name" value="Yos1"/>
    <property type="match status" value="1"/>
</dbReference>
<name>C7YK99_FUSV7</name>
<organism evidence="9 10">
    <name type="scientific">Fusarium vanettenii (strain ATCC MYA-4622 / CBS 123669 / FGSC 9596 / NRRL 45880 / 77-13-4)</name>
    <name type="common">Fusarium solani subsp. pisi</name>
    <dbReference type="NCBI Taxonomy" id="660122"/>
    <lineage>
        <taxon>Eukaryota</taxon>
        <taxon>Fungi</taxon>
        <taxon>Dikarya</taxon>
        <taxon>Ascomycota</taxon>
        <taxon>Pezizomycotina</taxon>
        <taxon>Sordariomycetes</taxon>
        <taxon>Hypocreomycetidae</taxon>
        <taxon>Hypocreales</taxon>
        <taxon>Nectriaceae</taxon>
        <taxon>Fusarium</taxon>
        <taxon>Fusarium solani species complex</taxon>
        <taxon>Fusarium vanettenii</taxon>
    </lineage>
</organism>
<dbReference type="KEGG" id="nhe:NECHADRAFT_74534"/>
<evidence type="ECO:0000313" key="9">
    <source>
        <dbReference type="EMBL" id="EEU47704.1"/>
    </source>
</evidence>
<reference evidence="9 10" key="1">
    <citation type="journal article" date="2009" name="PLoS Genet.">
        <title>The genome of Nectria haematococca: contribution of supernumerary chromosomes to gene expansion.</title>
        <authorList>
            <person name="Coleman J.J."/>
            <person name="Rounsley S.D."/>
            <person name="Rodriguez-Carres M."/>
            <person name="Kuo A."/>
            <person name="Wasmann C.C."/>
            <person name="Grimwood J."/>
            <person name="Schmutz J."/>
            <person name="Taga M."/>
            <person name="White G.J."/>
            <person name="Zhou S."/>
            <person name="Schwartz D.C."/>
            <person name="Freitag M."/>
            <person name="Ma L.J."/>
            <person name="Danchin E.G."/>
            <person name="Henrissat B."/>
            <person name="Coutinho P.M."/>
            <person name="Nelson D.R."/>
            <person name="Straney D."/>
            <person name="Napoli C.A."/>
            <person name="Barker B.M."/>
            <person name="Gribskov M."/>
            <person name="Rep M."/>
            <person name="Kroken S."/>
            <person name="Molnar I."/>
            <person name="Rensing C."/>
            <person name="Kennell J.C."/>
            <person name="Zamora J."/>
            <person name="Farman M.L."/>
            <person name="Selker E.U."/>
            <person name="Salamov A."/>
            <person name="Shapiro H."/>
            <person name="Pangilinan J."/>
            <person name="Lindquist E."/>
            <person name="Lamers C."/>
            <person name="Grigoriev I.V."/>
            <person name="Geiser D.M."/>
            <person name="Covert S.F."/>
            <person name="Temporini E."/>
            <person name="Vanetten H.D."/>
        </authorList>
    </citation>
    <scope>NUCLEOTIDE SEQUENCE [LARGE SCALE GENOMIC DNA]</scope>
    <source>
        <strain evidence="10">ATCC MYA-4622 / CBS 123669 / FGSC 9596 / NRRL 45880 / 77-13-4</strain>
    </source>
</reference>
<dbReference type="eggNOG" id="KOG4779">
    <property type="taxonomic scope" value="Eukaryota"/>
</dbReference>
<dbReference type="Proteomes" id="UP000005206">
    <property type="component" value="Chromosome 1"/>
</dbReference>
<dbReference type="HOGENOM" id="CLU_1555677_0_0_1"/>
<dbReference type="GeneID" id="9664131"/>
<dbReference type="AlphaFoldDB" id="C7YK99"/>
<comment type="subcellular location">
    <subcellularLocation>
        <location evidence="1">Membrane</location>
    </subcellularLocation>
</comment>
<dbReference type="GO" id="GO:0015031">
    <property type="term" value="P:protein transport"/>
    <property type="evidence" value="ECO:0007669"/>
    <property type="project" value="UniProtKB-KW"/>
</dbReference>
<dbReference type="GO" id="GO:0006888">
    <property type="term" value="P:endoplasmic reticulum to Golgi vesicle-mediated transport"/>
    <property type="evidence" value="ECO:0007669"/>
    <property type="project" value="TreeGrafter"/>
</dbReference>
<dbReference type="EMBL" id="GG698896">
    <property type="protein sequence ID" value="EEU47704.1"/>
    <property type="molecule type" value="Genomic_DNA"/>
</dbReference>
<feature type="region of interest" description="Disordered" evidence="8">
    <location>
        <begin position="36"/>
        <end position="59"/>
    </location>
</feature>
<proteinExistence type="inferred from homology"/>
<evidence type="ECO:0000256" key="2">
    <source>
        <dbReference type="ARBA" id="ARBA00022448"/>
    </source>
</evidence>
<dbReference type="GO" id="GO:0000139">
    <property type="term" value="C:Golgi membrane"/>
    <property type="evidence" value="ECO:0007669"/>
    <property type="project" value="TreeGrafter"/>
</dbReference>
<evidence type="ECO:0000256" key="3">
    <source>
        <dbReference type="ARBA" id="ARBA00022692"/>
    </source>
</evidence>
<keyword evidence="5" id="KW-1133">Transmembrane helix</keyword>
<dbReference type="PANTHER" id="PTHR15858:SF0">
    <property type="entry name" value="IMMEDIATE EARLY RESPONSE 3-INTERACTING PROTEIN 1"/>
    <property type="match status" value="1"/>
</dbReference>